<dbReference type="Pfam" id="PF14226">
    <property type="entry name" value="DIOX_N"/>
    <property type="match status" value="1"/>
</dbReference>
<evidence type="ECO:0000256" key="1">
    <source>
        <dbReference type="ARBA" id="ARBA00008056"/>
    </source>
</evidence>
<evidence type="ECO:0000313" key="7">
    <source>
        <dbReference type="EMBL" id="KAL3715751.1"/>
    </source>
</evidence>
<keyword evidence="8" id="KW-1185">Reference proteome</keyword>
<sequence length="373" mass="42237">MQEMGLGRSEKRQMEEERVNLEWSLPVPSVQELVRQGQPDALPPRYVRDDVAPADHSPESSQGLPCIDLGKLMDPSSQSTELHNLHSACHQWGLFLLVNHEVSDEGMRLMKENVPGFFKLPYHEKQKSAQRPGSLEGYGQAFVTSHEQKLDWNDMIFLKCLPSHARNLELWPQNPPEFRIALDKYSEDLRKVAVAVVKYIGMALGIHEGELELLMKSFWEGRYEVRMNYYPPCPEPERAMGLSPHSDNSGITMLMECGNMPGLQVISRDGRWVTVPPVPGSIVVNLGQIMEIYSNGTYRAPDHRAVVNKEKERVSIVTFCYPSPSLPVGPSPQLLAATGLTPVFQTLSHSEYLQRFYNRKLDDVDPFISNLKL</sequence>
<accession>A0ABD3IP94</accession>
<dbReference type="Gene3D" id="2.60.120.330">
    <property type="entry name" value="B-lactam Antibiotic, Isopenicillin N Synthase, Chain"/>
    <property type="match status" value="1"/>
</dbReference>
<keyword evidence="2 4" id="KW-0479">Metal-binding</keyword>
<dbReference type="InterPro" id="IPR044861">
    <property type="entry name" value="IPNS-like_FE2OG_OXY"/>
</dbReference>
<dbReference type="FunFam" id="2.60.120.330:FF:000079">
    <property type="entry name" value="Protein SRG1"/>
    <property type="match status" value="1"/>
</dbReference>
<evidence type="ECO:0000313" key="8">
    <source>
        <dbReference type="Proteomes" id="UP001634007"/>
    </source>
</evidence>
<gene>
    <name evidence="7" type="ORF">ACJRO7_007490</name>
</gene>
<dbReference type="InterPro" id="IPR026992">
    <property type="entry name" value="DIOX_N"/>
</dbReference>
<evidence type="ECO:0000256" key="2">
    <source>
        <dbReference type="ARBA" id="ARBA00022723"/>
    </source>
</evidence>
<dbReference type="PANTHER" id="PTHR47991">
    <property type="entry name" value="OXOGLUTARATE/IRON-DEPENDENT DIOXYGENASE"/>
    <property type="match status" value="1"/>
</dbReference>
<dbReference type="InterPro" id="IPR050295">
    <property type="entry name" value="Plant_2OG-oxidoreductases"/>
</dbReference>
<dbReference type="Proteomes" id="UP001634007">
    <property type="component" value="Unassembled WGS sequence"/>
</dbReference>
<dbReference type="PROSITE" id="PS51471">
    <property type="entry name" value="FE2OG_OXY"/>
    <property type="match status" value="1"/>
</dbReference>
<feature type="compositionally biased region" description="Basic and acidic residues" evidence="5">
    <location>
        <begin position="46"/>
        <end position="58"/>
    </location>
</feature>
<dbReference type="InterPro" id="IPR027443">
    <property type="entry name" value="IPNS-like_sf"/>
</dbReference>
<feature type="region of interest" description="Disordered" evidence="5">
    <location>
        <begin position="35"/>
        <end position="66"/>
    </location>
</feature>
<comment type="similarity">
    <text evidence="1 4">Belongs to the iron/ascorbate-dependent oxidoreductase family.</text>
</comment>
<dbReference type="GO" id="GO:0046872">
    <property type="term" value="F:metal ion binding"/>
    <property type="evidence" value="ECO:0007669"/>
    <property type="project" value="UniProtKB-KW"/>
</dbReference>
<keyword evidence="4" id="KW-0560">Oxidoreductase</keyword>
<evidence type="ECO:0000256" key="3">
    <source>
        <dbReference type="ARBA" id="ARBA00023004"/>
    </source>
</evidence>
<reference evidence="7 8" key="1">
    <citation type="submission" date="2024-11" db="EMBL/GenBank/DDBJ databases">
        <title>Chromosome-level genome assembly of Eucalyptus globulus Labill. provides insights into its genome evolution.</title>
        <authorList>
            <person name="Li X."/>
        </authorList>
    </citation>
    <scope>NUCLEOTIDE SEQUENCE [LARGE SCALE GENOMIC DNA]</scope>
    <source>
        <strain evidence="7">CL2024</strain>
        <tissue evidence="7">Fresh tender leaves</tissue>
    </source>
</reference>
<dbReference type="Pfam" id="PF03171">
    <property type="entry name" value="2OG-FeII_Oxy"/>
    <property type="match status" value="1"/>
</dbReference>
<dbReference type="GO" id="GO:0016491">
    <property type="term" value="F:oxidoreductase activity"/>
    <property type="evidence" value="ECO:0007669"/>
    <property type="project" value="UniProtKB-KW"/>
</dbReference>
<dbReference type="InterPro" id="IPR005123">
    <property type="entry name" value="Oxoglu/Fe-dep_dioxygenase_dom"/>
</dbReference>
<keyword evidence="3 4" id="KW-0408">Iron</keyword>
<evidence type="ECO:0000256" key="5">
    <source>
        <dbReference type="SAM" id="MobiDB-lite"/>
    </source>
</evidence>
<organism evidence="7 8">
    <name type="scientific">Eucalyptus globulus</name>
    <name type="common">Tasmanian blue gum</name>
    <dbReference type="NCBI Taxonomy" id="34317"/>
    <lineage>
        <taxon>Eukaryota</taxon>
        <taxon>Viridiplantae</taxon>
        <taxon>Streptophyta</taxon>
        <taxon>Embryophyta</taxon>
        <taxon>Tracheophyta</taxon>
        <taxon>Spermatophyta</taxon>
        <taxon>Magnoliopsida</taxon>
        <taxon>eudicotyledons</taxon>
        <taxon>Gunneridae</taxon>
        <taxon>Pentapetalae</taxon>
        <taxon>rosids</taxon>
        <taxon>malvids</taxon>
        <taxon>Myrtales</taxon>
        <taxon>Myrtaceae</taxon>
        <taxon>Myrtoideae</taxon>
        <taxon>Eucalypteae</taxon>
        <taxon>Eucalyptus</taxon>
    </lineage>
</organism>
<name>A0ABD3IP94_EUCGL</name>
<dbReference type="SUPFAM" id="SSF51197">
    <property type="entry name" value="Clavaminate synthase-like"/>
    <property type="match status" value="1"/>
</dbReference>
<feature type="domain" description="Fe2OG dioxygenase" evidence="6">
    <location>
        <begin position="221"/>
        <end position="322"/>
    </location>
</feature>
<dbReference type="EMBL" id="JBJKBG010000011">
    <property type="protein sequence ID" value="KAL3715751.1"/>
    <property type="molecule type" value="Genomic_DNA"/>
</dbReference>
<comment type="caution">
    <text evidence="7">The sequence shown here is derived from an EMBL/GenBank/DDBJ whole genome shotgun (WGS) entry which is preliminary data.</text>
</comment>
<evidence type="ECO:0000256" key="4">
    <source>
        <dbReference type="RuleBase" id="RU003682"/>
    </source>
</evidence>
<protein>
    <recommendedName>
        <fullName evidence="6">Fe2OG dioxygenase domain-containing protein</fullName>
    </recommendedName>
</protein>
<proteinExistence type="inferred from homology"/>
<evidence type="ECO:0000259" key="6">
    <source>
        <dbReference type="PROSITE" id="PS51471"/>
    </source>
</evidence>
<dbReference type="AlphaFoldDB" id="A0ABD3IP94"/>